<protein>
    <submittedName>
        <fullName evidence="10">YeeE/YedE family protein</fullName>
    </submittedName>
</protein>
<dbReference type="Proteomes" id="UP000322080">
    <property type="component" value="Unassembled WGS sequence"/>
</dbReference>
<evidence type="ECO:0000313" key="10">
    <source>
        <dbReference type="EMBL" id="TYB77684.1"/>
    </source>
</evidence>
<feature type="transmembrane region" description="Helical" evidence="9">
    <location>
        <begin position="316"/>
        <end position="338"/>
    </location>
</feature>
<feature type="transmembrane region" description="Helical" evidence="9">
    <location>
        <begin position="223"/>
        <end position="243"/>
    </location>
</feature>
<dbReference type="GO" id="GO:0005886">
    <property type="term" value="C:plasma membrane"/>
    <property type="evidence" value="ECO:0007669"/>
    <property type="project" value="UniProtKB-SubCell"/>
</dbReference>
<feature type="transmembrane region" description="Helical" evidence="9">
    <location>
        <begin position="20"/>
        <end position="41"/>
    </location>
</feature>
<feature type="transmembrane region" description="Helical" evidence="9">
    <location>
        <begin position="99"/>
        <end position="120"/>
    </location>
</feature>
<proteinExistence type="inferred from homology"/>
<evidence type="ECO:0000256" key="1">
    <source>
        <dbReference type="ARBA" id="ARBA00004429"/>
    </source>
</evidence>
<evidence type="ECO:0000256" key="5">
    <source>
        <dbReference type="ARBA" id="ARBA00022692"/>
    </source>
</evidence>
<evidence type="ECO:0000256" key="8">
    <source>
        <dbReference type="ARBA" id="ARBA00035655"/>
    </source>
</evidence>
<keyword evidence="7 9" id="KW-0472">Membrane</keyword>
<accession>A0A5D0RAR4</accession>
<sequence length="370" mass="38358">MAMTGGEMIEMWREAALENAATWVAWGGLVIGIVFGFTVHRTNFCTMGSISDIMSFGDWRRFRSWLMAAGVAIIGVAVIERTGVVDTGYSIYTSSTLQWGGHVIGGLLFGIGMVFAGGCVTKNLARAGGGDLRSFVVLGVIGVAGYMTIGGLFGPARVAVTAPMTTDLAGLGAESQRIDGLLATLTGLGANTANIVTVAVIAGAILVWVFWDRAFRTSANHVLAGLVIGLCVLAGWVLTGLTFDDFADNPQVQSLSFVRPAGDTVDYLMRFTAYDAASFTVATLVGALLGAFLSAITNKSFAFATFSDSSDTLRNLFGAILMGIGGVSALGCTIGQSVTGFSTLALGSLITFVFIVIGGVIGMKAMEALA</sequence>
<feature type="transmembrane region" description="Helical" evidence="9">
    <location>
        <begin position="132"/>
        <end position="154"/>
    </location>
</feature>
<keyword evidence="3" id="KW-1003">Cell membrane</keyword>
<keyword evidence="2" id="KW-0813">Transport</keyword>
<name>A0A5D0RAR4_9RHOB</name>
<feature type="transmembrane region" description="Helical" evidence="9">
    <location>
        <begin position="62"/>
        <end position="79"/>
    </location>
</feature>
<evidence type="ECO:0000256" key="6">
    <source>
        <dbReference type="ARBA" id="ARBA00022989"/>
    </source>
</evidence>
<organism evidence="10 11">
    <name type="scientific">Maritimibacter fusiformis</name>
    <dbReference type="NCBI Taxonomy" id="2603819"/>
    <lineage>
        <taxon>Bacteria</taxon>
        <taxon>Pseudomonadati</taxon>
        <taxon>Pseudomonadota</taxon>
        <taxon>Alphaproteobacteria</taxon>
        <taxon>Rhodobacterales</taxon>
        <taxon>Roseobacteraceae</taxon>
        <taxon>Maritimibacter</taxon>
    </lineage>
</organism>
<dbReference type="AlphaFoldDB" id="A0A5D0RAR4"/>
<evidence type="ECO:0000313" key="11">
    <source>
        <dbReference type="Proteomes" id="UP000322080"/>
    </source>
</evidence>
<reference evidence="10 11" key="1">
    <citation type="submission" date="2019-08" db="EMBL/GenBank/DDBJ databases">
        <title>Identification of a novel species of the genus Boseongicola.</title>
        <authorList>
            <person name="Zhang X.-Q."/>
        </authorList>
    </citation>
    <scope>NUCLEOTIDE SEQUENCE [LARGE SCALE GENOMIC DNA]</scope>
    <source>
        <strain evidence="10 11">HY14</strain>
    </source>
</reference>
<dbReference type="PANTHER" id="PTHR30574">
    <property type="entry name" value="INNER MEMBRANE PROTEIN YEDE"/>
    <property type="match status" value="1"/>
</dbReference>
<dbReference type="PANTHER" id="PTHR30574:SF1">
    <property type="entry name" value="SULPHUR TRANSPORT DOMAIN-CONTAINING PROTEIN"/>
    <property type="match status" value="1"/>
</dbReference>
<evidence type="ECO:0000256" key="3">
    <source>
        <dbReference type="ARBA" id="ARBA00022475"/>
    </source>
</evidence>
<feature type="transmembrane region" description="Helical" evidence="9">
    <location>
        <begin position="344"/>
        <end position="363"/>
    </location>
</feature>
<comment type="subcellular location">
    <subcellularLocation>
        <location evidence="1">Cell inner membrane</location>
        <topology evidence="1">Multi-pass membrane protein</topology>
    </subcellularLocation>
</comment>
<evidence type="ECO:0000256" key="2">
    <source>
        <dbReference type="ARBA" id="ARBA00022448"/>
    </source>
</evidence>
<evidence type="ECO:0000256" key="4">
    <source>
        <dbReference type="ARBA" id="ARBA00022519"/>
    </source>
</evidence>
<dbReference type="Pfam" id="PF04143">
    <property type="entry name" value="Sulf_transp"/>
    <property type="match status" value="1"/>
</dbReference>
<evidence type="ECO:0000256" key="7">
    <source>
        <dbReference type="ARBA" id="ARBA00023136"/>
    </source>
</evidence>
<feature type="transmembrane region" description="Helical" evidence="9">
    <location>
        <begin position="276"/>
        <end position="296"/>
    </location>
</feature>
<comment type="similarity">
    <text evidence="8">Belongs to the TsuA/YedE (TC 9.B.102) family.</text>
</comment>
<comment type="caution">
    <text evidence="10">The sequence shown here is derived from an EMBL/GenBank/DDBJ whole genome shotgun (WGS) entry which is preliminary data.</text>
</comment>
<gene>
    <name evidence="10" type="ORF">FVF75_15620</name>
</gene>
<keyword evidence="5 9" id="KW-0812">Transmembrane</keyword>
<keyword evidence="4" id="KW-0997">Cell inner membrane</keyword>
<dbReference type="EMBL" id="VSIY01000015">
    <property type="protein sequence ID" value="TYB77684.1"/>
    <property type="molecule type" value="Genomic_DNA"/>
</dbReference>
<evidence type="ECO:0000256" key="9">
    <source>
        <dbReference type="SAM" id="Phobius"/>
    </source>
</evidence>
<feature type="transmembrane region" description="Helical" evidence="9">
    <location>
        <begin position="192"/>
        <end position="211"/>
    </location>
</feature>
<keyword evidence="6 9" id="KW-1133">Transmembrane helix</keyword>
<dbReference type="InterPro" id="IPR007272">
    <property type="entry name" value="Sulf_transp_TsuA/YedE"/>
</dbReference>
<keyword evidence="11" id="KW-1185">Reference proteome</keyword>